<feature type="region of interest" description="Disordered" evidence="1">
    <location>
        <begin position="139"/>
        <end position="179"/>
    </location>
</feature>
<evidence type="ECO:0000256" key="1">
    <source>
        <dbReference type="SAM" id="MobiDB-lite"/>
    </source>
</evidence>
<feature type="compositionally biased region" description="Polar residues" evidence="1">
    <location>
        <begin position="151"/>
        <end position="177"/>
    </location>
</feature>
<dbReference type="EMBL" id="CP007493">
    <property type="protein sequence ID" value="AJB42894.1"/>
    <property type="molecule type" value="Genomic_DNA"/>
</dbReference>
<dbReference type="KEGG" id="tcb:TCARB_1858"/>
<name>A0A3G1AA99_9CREN</name>
<protein>
    <submittedName>
        <fullName evidence="2">Uncharacterized protein</fullName>
    </submittedName>
</protein>
<feature type="compositionally biased region" description="Basic residues" evidence="1">
    <location>
        <begin position="43"/>
        <end position="61"/>
    </location>
</feature>
<reference evidence="3" key="1">
    <citation type="book" date="2010" name="EXTREMOPHILES" publisher="0:0-0">
        <title>Complete genome sequences of ten hyperthermophilic archaea reveal their metabolic capabilities and possible ecological roles.</title>
        <editorList>
            <person name="?"/>
        </editorList>
        <authorList>
            <person name="Ravin N.V."/>
            <person name="Mardanov A.V."/>
            <person name="Bonch-Osmolovskaya E.A."/>
            <person name="Skryabin K.G."/>
        </authorList>
    </citation>
    <scope>NUCLEOTIDE SEQUENCE [LARGE SCALE GENOMIC DNA]</scope>
    <source>
        <strain evidence="3">1505</strain>
    </source>
</reference>
<evidence type="ECO:0000313" key="2">
    <source>
        <dbReference type="EMBL" id="AJB42894.1"/>
    </source>
</evidence>
<gene>
    <name evidence="2" type="ORF">TCARB_1858</name>
</gene>
<sequence length="205" mass="24053">MQEKLRNVTLSNNPHNLHLVLHQHSRQAPTKHPRNTPNLRRARHNRQRVRHHVRSGKHRRPGILTNKRPQNIIIKNRPQVLGPLLVQHRQLAKPLLPHKPGNLQQRHRRQNIHNRATHNLTRRQLLLHKLLKRLINPNKSRHPRINLPRLNPSNQALTHTSPLSQLRLGKTSTNPQQPKLLRRRNGHTKKQLTTSIFNIYGGDDS</sequence>
<dbReference type="AlphaFoldDB" id="A0A3G1AA99"/>
<evidence type="ECO:0000313" key="3">
    <source>
        <dbReference type="Proteomes" id="UP000266720"/>
    </source>
</evidence>
<accession>A0A3G1AA99</accession>
<dbReference type="Proteomes" id="UP000266720">
    <property type="component" value="Chromosome"/>
</dbReference>
<organism evidence="2 3">
    <name type="scientific">Thermofilum adornatum 1505</name>
    <dbReference type="NCBI Taxonomy" id="697581"/>
    <lineage>
        <taxon>Archaea</taxon>
        <taxon>Thermoproteota</taxon>
        <taxon>Thermoprotei</taxon>
        <taxon>Thermofilales</taxon>
        <taxon>Thermofilaceae</taxon>
        <taxon>Thermofilum</taxon>
    </lineage>
</organism>
<proteinExistence type="predicted"/>
<feature type="region of interest" description="Disordered" evidence="1">
    <location>
        <begin position="43"/>
        <end position="64"/>
    </location>
</feature>